<feature type="transmembrane region" description="Helical" evidence="1">
    <location>
        <begin position="40"/>
        <end position="57"/>
    </location>
</feature>
<name>A0AAP2GSG1_9BACT</name>
<reference evidence="2 3" key="1">
    <citation type="submission" date="2021-05" db="EMBL/GenBank/DDBJ databases">
        <title>A Polyphasic approach of four new species of the genus Ohtaekwangia: Ohtaekwangia histidinii sp. nov., Ohtaekwangia cretensis sp. nov., Ohtaekwangia indiensis sp. nov., Ohtaekwangia reichenbachii sp. nov. from diverse environment.</title>
        <authorList>
            <person name="Octaviana S."/>
        </authorList>
    </citation>
    <scope>NUCLEOTIDE SEQUENCE [LARGE SCALE GENOMIC DNA]</scope>
    <source>
        <strain evidence="2 3">PWU5</strain>
    </source>
</reference>
<keyword evidence="1" id="KW-1133">Transmembrane helix</keyword>
<dbReference type="AlphaFoldDB" id="A0AAP2GSG1"/>
<evidence type="ECO:0000256" key="1">
    <source>
        <dbReference type="SAM" id="Phobius"/>
    </source>
</evidence>
<keyword evidence="1" id="KW-0472">Membrane</keyword>
<proteinExistence type="predicted"/>
<keyword evidence="1" id="KW-0812">Transmembrane</keyword>
<keyword evidence="3" id="KW-1185">Reference proteome</keyword>
<feature type="transmembrane region" description="Helical" evidence="1">
    <location>
        <begin position="7"/>
        <end position="28"/>
    </location>
</feature>
<gene>
    <name evidence="2" type="ORF">KK062_03165</name>
</gene>
<protein>
    <submittedName>
        <fullName evidence="2">Uncharacterized protein</fullName>
    </submittedName>
</protein>
<organism evidence="2 3">
    <name type="scientific">Dawidia cretensis</name>
    <dbReference type="NCBI Taxonomy" id="2782350"/>
    <lineage>
        <taxon>Bacteria</taxon>
        <taxon>Pseudomonadati</taxon>
        <taxon>Bacteroidota</taxon>
        <taxon>Cytophagia</taxon>
        <taxon>Cytophagales</taxon>
        <taxon>Chryseotaleaceae</taxon>
        <taxon>Dawidia</taxon>
    </lineage>
</organism>
<dbReference type="EMBL" id="JAHESE010000001">
    <property type="protein sequence ID" value="MBT1707203.1"/>
    <property type="molecule type" value="Genomic_DNA"/>
</dbReference>
<sequence length="156" mass="18188">MRLLSPINILNALAVPVALLLVLMILFSTTDYKHSSSANIVAFIFLLVLVAWMYGVINRTYDLYYDQQFVYLKGFRKNKSVPLASIKRIAHVHNMQLNYRAMLIDGMRFDRYSIAFDPAIDLDDQEILLLRKKDLELFIDAVRRCNKHVVIHWKNA</sequence>
<evidence type="ECO:0000313" key="2">
    <source>
        <dbReference type="EMBL" id="MBT1707203.1"/>
    </source>
</evidence>
<evidence type="ECO:0000313" key="3">
    <source>
        <dbReference type="Proteomes" id="UP001319080"/>
    </source>
</evidence>
<dbReference type="Proteomes" id="UP001319080">
    <property type="component" value="Unassembled WGS sequence"/>
</dbReference>
<accession>A0AAP2GSG1</accession>
<comment type="caution">
    <text evidence="2">The sequence shown here is derived from an EMBL/GenBank/DDBJ whole genome shotgun (WGS) entry which is preliminary data.</text>
</comment>